<feature type="transmembrane region" description="Helical" evidence="7">
    <location>
        <begin position="314"/>
        <end position="347"/>
    </location>
</feature>
<organism evidence="8 9">
    <name type="scientific">Dokdonella soli</name>
    <dbReference type="NCBI Taxonomy" id="529810"/>
    <lineage>
        <taxon>Bacteria</taxon>
        <taxon>Pseudomonadati</taxon>
        <taxon>Pseudomonadota</taxon>
        <taxon>Gammaproteobacteria</taxon>
        <taxon>Lysobacterales</taxon>
        <taxon>Rhodanobacteraceae</taxon>
        <taxon>Dokdonella</taxon>
    </lineage>
</organism>
<evidence type="ECO:0000313" key="9">
    <source>
        <dbReference type="Proteomes" id="UP001501523"/>
    </source>
</evidence>
<dbReference type="InterPro" id="IPR002549">
    <property type="entry name" value="AI-2E-like"/>
</dbReference>
<feature type="transmembrane region" description="Helical" evidence="7">
    <location>
        <begin position="20"/>
        <end position="53"/>
    </location>
</feature>
<evidence type="ECO:0000256" key="1">
    <source>
        <dbReference type="ARBA" id="ARBA00004141"/>
    </source>
</evidence>
<feature type="transmembrane region" description="Helical" evidence="7">
    <location>
        <begin position="65"/>
        <end position="92"/>
    </location>
</feature>
<feature type="region of interest" description="Disordered" evidence="6">
    <location>
        <begin position="380"/>
        <end position="400"/>
    </location>
</feature>
<evidence type="ECO:0000313" key="8">
    <source>
        <dbReference type="EMBL" id="GAA0713526.1"/>
    </source>
</evidence>
<dbReference type="Proteomes" id="UP001501523">
    <property type="component" value="Unassembled WGS sequence"/>
</dbReference>
<reference evidence="8 9" key="1">
    <citation type="journal article" date="2019" name="Int. J. Syst. Evol. Microbiol.">
        <title>The Global Catalogue of Microorganisms (GCM) 10K type strain sequencing project: providing services to taxonomists for standard genome sequencing and annotation.</title>
        <authorList>
            <consortium name="The Broad Institute Genomics Platform"/>
            <consortium name="The Broad Institute Genome Sequencing Center for Infectious Disease"/>
            <person name="Wu L."/>
            <person name="Ma J."/>
        </authorList>
    </citation>
    <scope>NUCLEOTIDE SEQUENCE [LARGE SCALE GENOMIC DNA]</scope>
    <source>
        <strain evidence="8 9">JCM 15421</strain>
    </source>
</reference>
<feature type="transmembrane region" description="Helical" evidence="7">
    <location>
        <begin position="222"/>
        <end position="240"/>
    </location>
</feature>
<evidence type="ECO:0000256" key="7">
    <source>
        <dbReference type="SAM" id="Phobius"/>
    </source>
</evidence>
<keyword evidence="9" id="KW-1185">Reference proteome</keyword>
<dbReference type="EMBL" id="BAAAEU010000007">
    <property type="protein sequence ID" value="GAA0713526.1"/>
    <property type="molecule type" value="Genomic_DNA"/>
</dbReference>
<comment type="caution">
    <text evidence="8">The sequence shown here is derived from an EMBL/GenBank/DDBJ whole genome shotgun (WGS) entry which is preliminary data.</text>
</comment>
<keyword evidence="3 7" id="KW-0812">Transmembrane</keyword>
<feature type="transmembrane region" description="Helical" evidence="7">
    <location>
        <begin position="281"/>
        <end position="302"/>
    </location>
</feature>
<evidence type="ECO:0000256" key="2">
    <source>
        <dbReference type="ARBA" id="ARBA00009773"/>
    </source>
</evidence>
<protein>
    <submittedName>
        <fullName evidence="8">AI-2E family transporter</fullName>
    </submittedName>
</protein>
<keyword evidence="5 7" id="KW-0472">Membrane</keyword>
<keyword evidence="4 7" id="KW-1133">Transmembrane helix</keyword>
<dbReference type="PANTHER" id="PTHR21716">
    <property type="entry name" value="TRANSMEMBRANE PROTEIN"/>
    <property type="match status" value="1"/>
</dbReference>
<evidence type="ECO:0000256" key="3">
    <source>
        <dbReference type="ARBA" id="ARBA00022692"/>
    </source>
</evidence>
<dbReference type="RefSeq" id="WP_343789540.1">
    <property type="nucleotide sequence ID" value="NZ_BAAAEU010000007.1"/>
</dbReference>
<name>A0ABN1IHK9_9GAMM</name>
<proteinExistence type="inferred from homology"/>
<comment type="subcellular location">
    <subcellularLocation>
        <location evidence="1">Membrane</location>
        <topology evidence="1">Multi-pass membrane protein</topology>
    </subcellularLocation>
</comment>
<evidence type="ECO:0000256" key="5">
    <source>
        <dbReference type="ARBA" id="ARBA00023136"/>
    </source>
</evidence>
<dbReference type="PANTHER" id="PTHR21716:SF64">
    <property type="entry name" value="AI-2 TRANSPORT PROTEIN TQSA"/>
    <property type="match status" value="1"/>
</dbReference>
<dbReference type="Pfam" id="PF01594">
    <property type="entry name" value="AI-2E_transport"/>
    <property type="match status" value="1"/>
</dbReference>
<feature type="transmembrane region" description="Helical" evidence="7">
    <location>
        <begin position="163"/>
        <end position="181"/>
    </location>
</feature>
<evidence type="ECO:0000256" key="6">
    <source>
        <dbReference type="SAM" id="MobiDB-lite"/>
    </source>
</evidence>
<accession>A0ABN1IHK9</accession>
<gene>
    <name evidence="8" type="ORF">GCM10009105_17050</name>
</gene>
<evidence type="ECO:0000256" key="4">
    <source>
        <dbReference type="ARBA" id="ARBA00022989"/>
    </source>
</evidence>
<comment type="similarity">
    <text evidence="2">Belongs to the autoinducer-2 exporter (AI-2E) (TC 2.A.86) family.</text>
</comment>
<feature type="transmembrane region" description="Helical" evidence="7">
    <location>
        <begin position="246"/>
        <end position="274"/>
    </location>
</feature>
<sequence length="400" mass="43338">MSENGRSEASRNEFRLDLRWQWLILLLVLGAVVYLLSPVLMPFVAAALFAYLADPIVDRLERWMGRGFAVSLVFFVVAVVVTAIVLVLVPFIERQISAFLGQLPVWIDWFQTRATPWLEARFGISPDVLDTQKLIGALQANWKEAGGFAASALARVSKSGLTVVGWVLNLVMIPVVAFYLLRDWDVLVERIHALIPRSIEPVVSRLAHESDDVLGAFLRGQLSVMVALGVFYGAGLWLVGVSVGPLIGMIAGLISFVPYLGAITGVVMGVIAALVQYQDWYHVLLVLGVFVVGQTLEGYVLVPRLVGEKIGLHPVAVIFAVLAGGELFGFLGVLLALPVASVVMVMLRYLYQRYTQSELYTTRAEPVIVVAGTPMADIGGNDAAAVERPPSGAGTSPTEP</sequence>